<dbReference type="AlphaFoldDB" id="A0A9Q8Z0Q0"/>
<protein>
    <submittedName>
        <fullName evidence="1">Uncharacterized protein</fullName>
    </submittedName>
</protein>
<gene>
    <name evidence="1" type="ORF">LAJ60_03455</name>
</gene>
<reference evidence="1" key="1">
    <citation type="journal article" date="2022" name="Proc. Natl. Acad. Sci. U.S.A.">
        <title>Identification of the Bartonella autotransporter CFA as a protective antigen and hypervariable target of neutralizing antibodies in mice.</title>
        <authorList>
            <person name="Siewert L.K."/>
            <person name="Korotaev A."/>
            <person name="Sedzicki J."/>
            <person name="Fromm K."/>
            <person name="Pinschewer D.D."/>
            <person name="Dehio C."/>
        </authorList>
    </citation>
    <scope>NUCLEOTIDE SEQUENCE</scope>
    <source>
        <strain evidence="1">IBS296</strain>
    </source>
</reference>
<evidence type="ECO:0000313" key="1">
    <source>
        <dbReference type="EMBL" id="USP03495.1"/>
    </source>
</evidence>
<name>A0A9Q8Z0Q0_BARTA</name>
<dbReference type="SUPFAM" id="SSF51182">
    <property type="entry name" value="RmlC-like cupins"/>
    <property type="match status" value="1"/>
</dbReference>
<dbReference type="InterPro" id="IPR011051">
    <property type="entry name" value="RmlC_Cupin_sf"/>
</dbReference>
<dbReference type="RefSeq" id="WP_252619757.1">
    <property type="nucleotide sequence ID" value="NZ_CP083444.1"/>
</dbReference>
<accession>A0A9Q8Z0Q0</accession>
<dbReference type="Proteomes" id="UP001056980">
    <property type="component" value="Chromosome"/>
</dbReference>
<dbReference type="KEGG" id="btay:LAJ60_03455"/>
<dbReference type="Gene3D" id="2.60.120.10">
    <property type="entry name" value="Jelly Rolls"/>
    <property type="match status" value="1"/>
</dbReference>
<proteinExistence type="predicted"/>
<evidence type="ECO:0000313" key="2">
    <source>
        <dbReference type="Proteomes" id="UP001056980"/>
    </source>
</evidence>
<organism evidence="1 2">
    <name type="scientific">Bartonella taylorii</name>
    <dbReference type="NCBI Taxonomy" id="33046"/>
    <lineage>
        <taxon>Bacteria</taxon>
        <taxon>Pseudomonadati</taxon>
        <taxon>Pseudomonadota</taxon>
        <taxon>Alphaproteobacteria</taxon>
        <taxon>Hyphomicrobiales</taxon>
        <taxon>Bartonellaceae</taxon>
        <taxon>Bartonella</taxon>
    </lineage>
</organism>
<dbReference type="InterPro" id="IPR014710">
    <property type="entry name" value="RmlC-like_jellyroll"/>
</dbReference>
<dbReference type="EMBL" id="CP083444">
    <property type="protein sequence ID" value="USP03495.1"/>
    <property type="molecule type" value="Genomic_DNA"/>
</dbReference>
<sequence>MPWHTHKVDETLLIIEGELDFFYSEKRITCTLGNVIHLAANVRHKSIASNAGCIYAISMESLAIKMGS</sequence>